<evidence type="ECO:0000259" key="2">
    <source>
        <dbReference type="PROSITE" id="PS50022"/>
    </source>
</evidence>
<protein>
    <recommendedName>
        <fullName evidence="2">F5/8 type C domain-containing protein</fullName>
    </recommendedName>
</protein>
<dbReference type="AlphaFoldDB" id="A0A0D8JEK6"/>
<dbReference type="Pfam" id="PF00754">
    <property type="entry name" value="F5_F8_type_C"/>
    <property type="match status" value="1"/>
</dbReference>
<name>A0A0D8JEK6_9BACT</name>
<dbReference type="OrthoDB" id="9772207at2"/>
<dbReference type="InterPro" id="IPR011330">
    <property type="entry name" value="Glyco_hydro/deAcase_b/a-brl"/>
</dbReference>
<organism evidence="3 4">
    <name type="scientific">Draconibacterium sediminis</name>
    <dbReference type="NCBI Taxonomy" id="1544798"/>
    <lineage>
        <taxon>Bacteria</taxon>
        <taxon>Pseudomonadati</taxon>
        <taxon>Bacteroidota</taxon>
        <taxon>Bacteroidia</taxon>
        <taxon>Marinilabiliales</taxon>
        <taxon>Prolixibacteraceae</taxon>
        <taxon>Draconibacterium</taxon>
    </lineage>
</organism>
<dbReference type="Gene3D" id="2.60.120.260">
    <property type="entry name" value="Galactose-binding domain-like"/>
    <property type="match status" value="1"/>
</dbReference>
<dbReference type="Pfam" id="PF07748">
    <property type="entry name" value="Glyco_hydro_38C"/>
    <property type="match status" value="1"/>
</dbReference>
<comment type="caution">
    <text evidence="3">The sequence shown here is derived from an EMBL/GenBank/DDBJ whole genome shotgun (WGS) entry which is preliminary data.</text>
</comment>
<feature type="domain" description="F5/8 type C" evidence="2">
    <location>
        <begin position="22"/>
        <end position="184"/>
    </location>
</feature>
<dbReference type="PANTHER" id="PTHR46017:SF1">
    <property type="entry name" value="ALPHA-MANNOSIDASE 2C1"/>
    <property type="match status" value="1"/>
</dbReference>
<dbReference type="EMBL" id="JRHC01000001">
    <property type="protein sequence ID" value="KJF44971.1"/>
    <property type="molecule type" value="Genomic_DNA"/>
</dbReference>
<dbReference type="PATRIC" id="fig|1544798.3.peg.1208"/>
<dbReference type="InterPro" id="IPR013780">
    <property type="entry name" value="Glyco_hydro_b"/>
</dbReference>
<dbReference type="InterPro" id="IPR008979">
    <property type="entry name" value="Galactose-bd-like_sf"/>
</dbReference>
<dbReference type="Gene3D" id="3.20.110.10">
    <property type="entry name" value="Glycoside hydrolase 38, N terminal domain"/>
    <property type="match status" value="1"/>
</dbReference>
<dbReference type="SUPFAM" id="SSF88713">
    <property type="entry name" value="Glycoside hydrolase/deacetylase"/>
    <property type="match status" value="1"/>
</dbReference>
<sequence>MKSRFKVLNFLLPALLFSIIVCTNHTFAQNNEANIALSKWGTTATASSFQKDDYGPSYAIDGKWSTKEDNIGRKYLWNSQPGQKEHWLALDFGCERNIHRIVIRHEGIYEIDPKYNLADFTLQYANSSKGPWNNLTEPIVGNTLSISEHVFNPVKTRYLRIWIDKAEQNGNEWARIHEVEVYATLSSEEMLVDTEFLPSDIRMGEKEEEIKMVLSLIPQNAADTYKSFSISSGDSQLIINKDDLVAYGNGYAVDVWLPVSMIAKELQLNGVIGGKSQKIMALPDYYSDLNRWDYLANGEVKIVCSSHQDIGWEDTPMHTADYRTTKCILPALERMRMRDDVTFSMENVLYMDEFLERNPELKDEVFALSAAGRFDWGATYNQPYESLLSGEQLVREVYRGAKKIRKMVAGISARVAYNVDVPGRSLQMPQILAKANVPYFVLSRHKRGLFNWESPDGSSILCWSMDHYYDAHRLGFINETKEFMSIIEGRAQAWKPFYEKYDLPPVNGVLYSMDYIGPGDFDKYIDETKEIRKEMKEKGVKETSRYFPPNFKYTSTELFFDKIANSNADLPTIKGERPNMWLYIHGPTHHWAVSSKREAGMLLPAAETFTTINSVLEGSFANYPQQKFDEAWEASIYDDHGWGGNNGHITDSVFKAKLDFAKEQGQEMLNDALVSLTEKISTNDQKGEAIVLFNALSWERTDPVVTTIKAKNNKFGIVDREGKMVAHQILEQVNGEYKVMFIAESIPSMGYKTYYVSKSGKGAPASVKTVAANKYENKFYNIEFGNGGIQQIMDKELGKELIDVKNFRAGEVFTMASVGTGAGEFFSIQLPDMTDFDQVSLHYPEWKLVVDGPVFAKYELEQPLKNVRVKQYLTIYHQLKRIDFGVDLLNWNGTKNRELRMALPLKMADAKVTYEVPMGTVTIGEDEMDGFSGARYWPDNKDVHPREVQNFVSTNNSEMGVTMSSSVAVFDHLDPTDNPTEYPVIQPLLLAARKSCHWNGNWYLQEGDHHYSFSVFSHEAGWENGYKQAIQANNPLVPVNSANKKASLPSQKSFFSVSQPNTLVSTVKKCDDDENVVIRLVDMEGKDTNVDVNTFFNISKAAHTNIIEEDGKAIPASGEMLKTKVGHHAIETYKIEVKK</sequence>
<dbReference type="GO" id="GO:0004559">
    <property type="term" value="F:alpha-mannosidase activity"/>
    <property type="evidence" value="ECO:0007669"/>
    <property type="project" value="InterPro"/>
</dbReference>
<proteinExistence type="predicted"/>
<dbReference type="RefSeq" id="WP_045026652.1">
    <property type="nucleotide sequence ID" value="NZ_JRHC01000001.1"/>
</dbReference>
<gene>
    <name evidence="3" type="ORF">LH29_06005</name>
</gene>
<dbReference type="InterPro" id="IPR000421">
    <property type="entry name" value="FA58C"/>
</dbReference>
<accession>A0A0D8JEK6</accession>
<dbReference type="SUPFAM" id="SSF74650">
    <property type="entry name" value="Galactose mutarotase-like"/>
    <property type="match status" value="1"/>
</dbReference>
<dbReference type="SUPFAM" id="SSF49785">
    <property type="entry name" value="Galactose-binding domain-like"/>
    <property type="match status" value="1"/>
</dbReference>
<keyword evidence="1" id="KW-0732">Signal</keyword>
<keyword evidence="4" id="KW-1185">Reference proteome</keyword>
<reference evidence="3 4" key="1">
    <citation type="submission" date="2014-09" db="EMBL/GenBank/DDBJ databases">
        <title>Draft Genome Sequence of Draconibacterium sp. JN14CK-3.</title>
        <authorList>
            <person name="Dong C."/>
            <person name="Lai Q."/>
            <person name="Shao Z."/>
        </authorList>
    </citation>
    <scope>NUCLEOTIDE SEQUENCE [LARGE SCALE GENOMIC DNA]</scope>
    <source>
        <strain evidence="3 4">JN14CK-3</strain>
    </source>
</reference>
<evidence type="ECO:0000313" key="3">
    <source>
        <dbReference type="EMBL" id="KJF44971.1"/>
    </source>
</evidence>
<dbReference type="PROSITE" id="PS50022">
    <property type="entry name" value="FA58C_3"/>
    <property type="match status" value="1"/>
</dbReference>
<dbReference type="PANTHER" id="PTHR46017">
    <property type="entry name" value="ALPHA-MANNOSIDASE 2C1"/>
    <property type="match status" value="1"/>
</dbReference>
<dbReference type="InterPro" id="IPR011013">
    <property type="entry name" value="Gal_mutarotase_sf_dom"/>
</dbReference>
<evidence type="ECO:0000256" key="1">
    <source>
        <dbReference type="SAM" id="SignalP"/>
    </source>
</evidence>
<dbReference type="Pfam" id="PF17677">
    <property type="entry name" value="Glyco_hydro38C2"/>
    <property type="match status" value="1"/>
</dbReference>
<dbReference type="InterPro" id="IPR011682">
    <property type="entry name" value="Glyco_hydro_38_C"/>
</dbReference>
<dbReference type="GO" id="GO:0006013">
    <property type="term" value="P:mannose metabolic process"/>
    <property type="evidence" value="ECO:0007669"/>
    <property type="project" value="InterPro"/>
</dbReference>
<feature type="chain" id="PRO_5002331037" description="F5/8 type C domain-containing protein" evidence="1">
    <location>
        <begin position="29"/>
        <end position="1139"/>
    </location>
</feature>
<dbReference type="Gene3D" id="2.60.40.2220">
    <property type="match status" value="1"/>
</dbReference>
<dbReference type="Proteomes" id="UP000032544">
    <property type="component" value="Unassembled WGS sequence"/>
</dbReference>
<dbReference type="Pfam" id="PF01074">
    <property type="entry name" value="Glyco_hydro_38N"/>
    <property type="match status" value="1"/>
</dbReference>
<dbReference type="InterPro" id="IPR000602">
    <property type="entry name" value="Glyco_hydro_38_N"/>
</dbReference>
<dbReference type="Gene3D" id="2.70.98.30">
    <property type="entry name" value="Golgi alpha-mannosidase II, domain 4"/>
    <property type="match status" value="1"/>
</dbReference>
<dbReference type="InterPro" id="IPR027291">
    <property type="entry name" value="Glyco_hydro_38_N_sf"/>
</dbReference>
<dbReference type="InterPro" id="IPR041147">
    <property type="entry name" value="GH38_C"/>
</dbReference>
<evidence type="ECO:0000313" key="4">
    <source>
        <dbReference type="Proteomes" id="UP000032544"/>
    </source>
</evidence>
<feature type="signal peptide" evidence="1">
    <location>
        <begin position="1"/>
        <end position="28"/>
    </location>
</feature>
<dbReference type="STRING" id="1544798.LH29_06005"/>
<dbReference type="Gene3D" id="2.60.40.1180">
    <property type="entry name" value="Golgi alpha-mannosidase II"/>
    <property type="match status" value="1"/>
</dbReference>
<dbReference type="GO" id="GO:0030246">
    <property type="term" value="F:carbohydrate binding"/>
    <property type="evidence" value="ECO:0007669"/>
    <property type="project" value="InterPro"/>
</dbReference>
<dbReference type="GO" id="GO:0009313">
    <property type="term" value="P:oligosaccharide catabolic process"/>
    <property type="evidence" value="ECO:0007669"/>
    <property type="project" value="TreeGrafter"/>
</dbReference>